<dbReference type="NCBIfam" id="TIGR01695">
    <property type="entry name" value="murJ_mviN"/>
    <property type="match status" value="1"/>
</dbReference>
<evidence type="ECO:0000256" key="3">
    <source>
        <dbReference type="ARBA" id="ARBA00022692"/>
    </source>
</evidence>
<feature type="transmembrane region" description="Helical" evidence="8">
    <location>
        <begin position="198"/>
        <end position="222"/>
    </location>
</feature>
<feature type="transmembrane region" description="Helical" evidence="8">
    <location>
        <begin position="491"/>
        <end position="518"/>
    </location>
</feature>
<feature type="transmembrane region" description="Helical" evidence="8">
    <location>
        <begin position="423"/>
        <end position="445"/>
    </location>
</feature>
<evidence type="ECO:0000256" key="7">
    <source>
        <dbReference type="ARBA" id="ARBA00023136"/>
    </source>
</evidence>
<keyword evidence="2" id="KW-1003">Cell membrane</keyword>
<dbReference type="PANTHER" id="PTHR47019">
    <property type="entry name" value="LIPID II FLIPPASE MURJ"/>
    <property type="match status" value="1"/>
</dbReference>
<dbReference type="GO" id="GO:0034204">
    <property type="term" value="P:lipid translocation"/>
    <property type="evidence" value="ECO:0007669"/>
    <property type="project" value="TreeGrafter"/>
</dbReference>
<dbReference type="EMBL" id="JABEMB010000015">
    <property type="protein sequence ID" value="NNH04364.1"/>
    <property type="molecule type" value="Genomic_DNA"/>
</dbReference>
<keyword evidence="10" id="KW-1185">Reference proteome</keyword>
<feature type="transmembrane region" description="Helical" evidence="8">
    <location>
        <begin position="281"/>
        <end position="305"/>
    </location>
</feature>
<feature type="transmembrane region" description="Helical" evidence="8">
    <location>
        <begin position="163"/>
        <end position="186"/>
    </location>
</feature>
<evidence type="ECO:0000256" key="6">
    <source>
        <dbReference type="ARBA" id="ARBA00022989"/>
    </source>
</evidence>
<keyword evidence="4" id="KW-0133">Cell shape</keyword>
<reference evidence="9 10" key="1">
    <citation type="submission" date="2020-05" db="EMBL/GenBank/DDBJ databases">
        <title>MicrobeNet Type strains.</title>
        <authorList>
            <person name="Nicholson A.C."/>
        </authorList>
    </citation>
    <scope>NUCLEOTIDE SEQUENCE [LARGE SCALE GENOMIC DNA]</scope>
    <source>
        <strain evidence="9 10">JCM 14282</strain>
    </source>
</reference>
<evidence type="ECO:0000313" key="9">
    <source>
        <dbReference type="EMBL" id="NNH04364.1"/>
    </source>
</evidence>
<dbReference type="Pfam" id="PF03023">
    <property type="entry name" value="MurJ"/>
    <property type="match status" value="1"/>
</dbReference>
<name>A0A7Y2M0V4_9MICO</name>
<dbReference type="GO" id="GO:0015648">
    <property type="term" value="F:lipid-linked peptidoglycan transporter activity"/>
    <property type="evidence" value="ECO:0007669"/>
    <property type="project" value="TreeGrafter"/>
</dbReference>
<comment type="caution">
    <text evidence="9">The sequence shown here is derived from an EMBL/GenBank/DDBJ whole genome shotgun (WGS) entry which is preliminary data.</text>
</comment>
<dbReference type="AlphaFoldDB" id="A0A7Y2M0V4"/>
<dbReference type="GO" id="GO:0008360">
    <property type="term" value="P:regulation of cell shape"/>
    <property type="evidence" value="ECO:0007669"/>
    <property type="project" value="UniProtKB-KW"/>
</dbReference>
<dbReference type="InterPro" id="IPR051050">
    <property type="entry name" value="Lipid_II_flippase_MurJ/MviN"/>
</dbReference>
<dbReference type="PRINTS" id="PR01806">
    <property type="entry name" value="VIRFACTRMVIN"/>
</dbReference>
<dbReference type="GO" id="GO:0005886">
    <property type="term" value="C:plasma membrane"/>
    <property type="evidence" value="ECO:0007669"/>
    <property type="project" value="UniProtKB-SubCell"/>
</dbReference>
<feature type="transmembrane region" description="Helical" evidence="8">
    <location>
        <begin position="86"/>
        <end position="113"/>
    </location>
</feature>
<keyword evidence="7 8" id="KW-0472">Membrane</keyword>
<feature type="transmembrane region" description="Helical" evidence="8">
    <location>
        <begin position="133"/>
        <end position="151"/>
    </location>
</feature>
<evidence type="ECO:0000256" key="5">
    <source>
        <dbReference type="ARBA" id="ARBA00022984"/>
    </source>
</evidence>
<keyword evidence="3 8" id="KW-0812">Transmembrane</keyword>
<sequence length="537" mass="55992">MSGIGRASVLIGAGTLVSRVTGLLRSIVLVAAIGAAASADAFNVANQLPNSIYMIVSTGILTAVIVPQIVMASRAQDGGQAFISKLFTLGTVILLAVTALAVVAAPLLVNLYASGLPGSQGFSPEQLELATTFAYWCLPQIFFYGLYAIVGETLNARRIFGPFTWAPIVNNIVSIAGFTLFIVLFGGGQKPVASMTPAMTTLIGASATLGIVLQAVVLLLFWRRTRLALHADFRWRGMGLGLIGRLAGWTFLMVLVGQLAAIVQTNVFATASAVHEPGQTIAGNAGLIFILPYSIIALSIGTPYFTQLSEHVSAGRHAEVPRDISTSVRVTALLIVLSTAALAAAAVPVSRVFTTSSDQAVDAALVLGAYLVGLVPIGILFTVQRTFYAYNDTRTPFFFTLVQAAIAAGLAAAALALPPEIRAAGVALGQSVSILVQVILATILLRRKVGALRVRVWMLSLARFVAAAIPAGAAGWLTFELLGGVDGWTASSVVLGALGTVVIGGVTAVVYFALLALLRTPELAPVGTLLRRFLPTR</sequence>
<feature type="transmembrane region" description="Helical" evidence="8">
    <location>
        <begin position="242"/>
        <end position="261"/>
    </location>
</feature>
<keyword evidence="6 8" id="KW-1133">Transmembrane helix</keyword>
<gene>
    <name evidence="9" type="primary">murJ</name>
    <name evidence="9" type="ORF">HLA99_10930</name>
</gene>
<organism evidence="9 10">
    <name type="scientific">Microbacterium ulmi</name>
    <dbReference type="NCBI Taxonomy" id="179095"/>
    <lineage>
        <taxon>Bacteria</taxon>
        <taxon>Bacillati</taxon>
        <taxon>Actinomycetota</taxon>
        <taxon>Actinomycetes</taxon>
        <taxon>Micrococcales</taxon>
        <taxon>Microbacteriaceae</taxon>
        <taxon>Microbacterium</taxon>
    </lineage>
</organism>
<evidence type="ECO:0000313" key="10">
    <source>
        <dbReference type="Proteomes" id="UP000543598"/>
    </source>
</evidence>
<feature type="transmembrane region" description="Helical" evidence="8">
    <location>
        <begin position="361"/>
        <end position="383"/>
    </location>
</feature>
<dbReference type="Proteomes" id="UP000543598">
    <property type="component" value="Unassembled WGS sequence"/>
</dbReference>
<protein>
    <submittedName>
        <fullName evidence="9">Murein biosynthesis integral membrane protein MurJ</fullName>
    </submittedName>
</protein>
<feature type="transmembrane region" description="Helical" evidence="8">
    <location>
        <begin position="326"/>
        <end position="349"/>
    </location>
</feature>
<evidence type="ECO:0000256" key="4">
    <source>
        <dbReference type="ARBA" id="ARBA00022960"/>
    </source>
</evidence>
<feature type="transmembrane region" description="Helical" evidence="8">
    <location>
        <begin position="52"/>
        <end position="74"/>
    </location>
</feature>
<dbReference type="GO" id="GO:0009252">
    <property type="term" value="P:peptidoglycan biosynthetic process"/>
    <property type="evidence" value="ECO:0007669"/>
    <property type="project" value="UniProtKB-KW"/>
</dbReference>
<evidence type="ECO:0000256" key="1">
    <source>
        <dbReference type="ARBA" id="ARBA00004651"/>
    </source>
</evidence>
<accession>A0A7Y2M0V4</accession>
<feature type="transmembrane region" description="Helical" evidence="8">
    <location>
        <begin position="395"/>
        <end position="417"/>
    </location>
</feature>
<keyword evidence="5" id="KW-0573">Peptidoglycan synthesis</keyword>
<dbReference type="InterPro" id="IPR004268">
    <property type="entry name" value="MurJ"/>
</dbReference>
<dbReference type="PANTHER" id="PTHR47019:SF1">
    <property type="entry name" value="LIPID II FLIPPASE MURJ"/>
    <property type="match status" value="1"/>
</dbReference>
<evidence type="ECO:0000256" key="8">
    <source>
        <dbReference type="SAM" id="Phobius"/>
    </source>
</evidence>
<proteinExistence type="predicted"/>
<comment type="subcellular location">
    <subcellularLocation>
        <location evidence="1">Cell membrane</location>
        <topology evidence="1">Multi-pass membrane protein</topology>
    </subcellularLocation>
</comment>
<evidence type="ECO:0000256" key="2">
    <source>
        <dbReference type="ARBA" id="ARBA00022475"/>
    </source>
</evidence>
<dbReference type="RefSeq" id="WP_167036750.1">
    <property type="nucleotide sequence ID" value="NZ_BAAANA010000001.1"/>
</dbReference>
<feature type="transmembrane region" description="Helical" evidence="8">
    <location>
        <begin position="457"/>
        <end position="479"/>
    </location>
</feature>